<reference evidence="2 3" key="3">
    <citation type="submission" date="2020-08" db="EMBL/GenBank/DDBJ databases">
        <title>Genomic Encyclopedia of Type Strains, Phase IV (KMG-IV): sequencing the most valuable type-strain genomes for metagenomic binning, comparative biology and taxonomic classification.</title>
        <authorList>
            <person name="Goeker M."/>
        </authorList>
    </citation>
    <scope>NUCLEOTIDE SEQUENCE [LARGE SCALE GENOMIC DNA]</scope>
    <source>
        <strain evidence="2 3">DSM 27521</strain>
    </source>
</reference>
<dbReference type="EMBL" id="BNAJ01000022">
    <property type="protein sequence ID" value="GHF65002.1"/>
    <property type="molecule type" value="Genomic_DNA"/>
</dbReference>
<evidence type="ECO:0000313" key="2">
    <source>
        <dbReference type="EMBL" id="MBB5379133.1"/>
    </source>
</evidence>
<dbReference type="AlphaFoldDB" id="A0A7W8KKW0"/>
<evidence type="ECO:0000313" key="1">
    <source>
        <dbReference type="EMBL" id="GHF65002.1"/>
    </source>
</evidence>
<reference evidence="4" key="2">
    <citation type="journal article" date="2019" name="Int. J. Syst. Evol. Microbiol.">
        <title>The Global Catalogue of Microorganisms (GCM) 10K type strain sequencing project: providing services to taxonomists for standard genome sequencing and annotation.</title>
        <authorList>
            <consortium name="The Broad Institute Genomics Platform"/>
            <consortium name="The Broad Institute Genome Sequencing Center for Infectious Disease"/>
            <person name="Wu L."/>
            <person name="Ma J."/>
        </authorList>
    </citation>
    <scope>NUCLEOTIDE SEQUENCE [LARGE SCALE GENOMIC DNA]</scope>
    <source>
        <strain evidence="4">CGMCC 1.18437</strain>
    </source>
</reference>
<dbReference type="Proteomes" id="UP000619376">
    <property type="component" value="Unassembled WGS sequence"/>
</dbReference>
<dbReference type="Proteomes" id="UP000539473">
    <property type="component" value="Unassembled WGS sequence"/>
</dbReference>
<evidence type="ECO:0000313" key="3">
    <source>
        <dbReference type="Proteomes" id="UP000539473"/>
    </source>
</evidence>
<accession>A0A7W8KKW0</accession>
<reference evidence="1" key="1">
    <citation type="journal article" date="2014" name="Int. J. Syst. Evol. Microbiol.">
        <title>Complete genome of a new Firmicutes species belonging to the dominant human colonic microbiota ('Ruminococcus bicirculans') reveals two chromosomes and a selective capacity to utilize plant glucans.</title>
        <authorList>
            <consortium name="NISC Comparative Sequencing Program"/>
            <person name="Wegmann U."/>
            <person name="Louis P."/>
            <person name="Goesmann A."/>
            <person name="Henrissat B."/>
            <person name="Duncan S.H."/>
            <person name="Flint H.J."/>
        </authorList>
    </citation>
    <scope>NUCLEOTIDE SEQUENCE</scope>
    <source>
        <strain evidence="1">CGMCC 1.18437</strain>
    </source>
</reference>
<dbReference type="EMBL" id="JACHFK010000021">
    <property type="protein sequence ID" value="MBB5379133.1"/>
    <property type="molecule type" value="Genomic_DNA"/>
</dbReference>
<sequence length="165" mass="17787">MKPRDVRAAIMDELALAWLQVPGHAFVSWALAEAHGLNVLSVGRALVELREAGSVLLYRPDGDAMLVSVVLTPQGQVAWIHDRAESCLPGVRAQQRLVYQFLQQQEPISAATLEASLGLPALRVHQLVLIMRSLGSVQAAVDAAGHFTKIRGRRSVEGVRLVGGA</sequence>
<organism evidence="2 3">
    <name type="scientific">Deinococcus metalli</name>
    <dbReference type="NCBI Taxonomy" id="1141878"/>
    <lineage>
        <taxon>Bacteria</taxon>
        <taxon>Thermotogati</taxon>
        <taxon>Deinococcota</taxon>
        <taxon>Deinococci</taxon>
        <taxon>Deinococcales</taxon>
        <taxon>Deinococcaceae</taxon>
        <taxon>Deinococcus</taxon>
    </lineage>
</organism>
<comment type="caution">
    <text evidence="2">The sequence shown here is derived from an EMBL/GenBank/DDBJ whole genome shotgun (WGS) entry which is preliminary data.</text>
</comment>
<evidence type="ECO:0000313" key="4">
    <source>
        <dbReference type="Proteomes" id="UP000619376"/>
    </source>
</evidence>
<protein>
    <submittedName>
        <fullName evidence="2">Uncharacterized protein</fullName>
    </submittedName>
</protein>
<keyword evidence="4" id="KW-1185">Reference proteome</keyword>
<name>A0A7W8KKW0_9DEIO</name>
<dbReference type="RefSeq" id="WP_184116195.1">
    <property type="nucleotide sequence ID" value="NZ_BNAJ01000022.1"/>
</dbReference>
<gene>
    <name evidence="1" type="ORF">GCM10017781_45990</name>
    <name evidence="2" type="ORF">HNQ07_004648</name>
</gene>
<proteinExistence type="predicted"/>
<reference evidence="1" key="4">
    <citation type="submission" date="2024-05" db="EMBL/GenBank/DDBJ databases">
        <authorList>
            <person name="Sun Q."/>
            <person name="Zhou Y."/>
        </authorList>
    </citation>
    <scope>NUCLEOTIDE SEQUENCE</scope>
    <source>
        <strain evidence="1">CGMCC 1.18437</strain>
    </source>
</reference>